<name>A0A5N5JFA7_9ROSI</name>
<comment type="similarity">
    <text evidence="1 3">Belongs to the EXO70 family.</text>
</comment>
<comment type="function">
    <text evidence="3">Component of the exocyst complex.</text>
</comment>
<dbReference type="GO" id="GO:0006887">
    <property type="term" value="P:exocytosis"/>
    <property type="evidence" value="ECO:0007669"/>
    <property type="project" value="UniProtKB-KW"/>
</dbReference>
<dbReference type="InterPro" id="IPR004140">
    <property type="entry name" value="Exo70"/>
</dbReference>
<comment type="caution">
    <text evidence="5">The sequence shown here is derived from an EMBL/GenBank/DDBJ whole genome shotgun (WGS) entry which is preliminary data.</text>
</comment>
<dbReference type="AlphaFoldDB" id="A0A5N5JFA7"/>
<organism evidence="5 6">
    <name type="scientific">Salix brachista</name>
    <dbReference type="NCBI Taxonomy" id="2182728"/>
    <lineage>
        <taxon>Eukaryota</taxon>
        <taxon>Viridiplantae</taxon>
        <taxon>Streptophyta</taxon>
        <taxon>Embryophyta</taxon>
        <taxon>Tracheophyta</taxon>
        <taxon>Spermatophyta</taxon>
        <taxon>Magnoliopsida</taxon>
        <taxon>eudicotyledons</taxon>
        <taxon>Gunneridae</taxon>
        <taxon>Pentapetalae</taxon>
        <taxon>rosids</taxon>
        <taxon>fabids</taxon>
        <taxon>Malpighiales</taxon>
        <taxon>Salicaceae</taxon>
        <taxon>Saliceae</taxon>
        <taxon>Salix</taxon>
    </lineage>
</organism>
<evidence type="ECO:0000259" key="4">
    <source>
        <dbReference type="Pfam" id="PF03081"/>
    </source>
</evidence>
<dbReference type="SUPFAM" id="SSF74788">
    <property type="entry name" value="Cullin repeat-like"/>
    <property type="match status" value="1"/>
</dbReference>
<accession>A0A5N5JFA7</accession>
<evidence type="ECO:0000313" key="5">
    <source>
        <dbReference type="EMBL" id="KAB5516470.1"/>
    </source>
</evidence>
<dbReference type="InterPro" id="IPR046364">
    <property type="entry name" value="Exo70_C"/>
</dbReference>
<keyword evidence="3" id="KW-0653">Protein transport</keyword>
<dbReference type="GO" id="GO:0000145">
    <property type="term" value="C:exocyst"/>
    <property type="evidence" value="ECO:0007669"/>
    <property type="project" value="InterPro"/>
</dbReference>
<gene>
    <name evidence="5" type="ORF">DKX38_027118</name>
</gene>
<evidence type="ECO:0000256" key="2">
    <source>
        <dbReference type="ARBA" id="ARBA00022448"/>
    </source>
</evidence>
<sequence>MDRREFLGMLADSTRAAFAAFMNGITTSRSYPSPGGKIHHLTKHLMDYLNNLAGYCETFNLLLKDYDGEDPTFMAPDLSSTVEEEKLSGALEEEKKSRGSPGFSTMALHFPLAASILERLYSGSPMHPATGEENVNGGTRDFSPLAYQFELVASIPECNLSMTWPRYIKKLLCSMYSC</sequence>
<keyword evidence="3" id="KW-0268">Exocytosis</keyword>
<dbReference type="Proteomes" id="UP000326939">
    <property type="component" value="Chromosome 17"/>
</dbReference>
<keyword evidence="2 3" id="KW-0813">Transport</keyword>
<dbReference type="InterPro" id="IPR016159">
    <property type="entry name" value="Cullin_repeat-like_dom_sf"/>
</dbReference>
<dbReference type="Gene3D" id="1.20.1280.170">
    <property type="entry name" value="Exocyst complex component Exo70"/>
    <property type="match status" value="1"/>
</dbReference>
<dbReference type="GO" id="GO:0005546">
    <property type="term" value="F:phosphatidylinositol-4,5-bisphosphate binding"/>
    <property type="evidence" value="ECO:0007669"/>
    <property type="project" value="InterPro"/>
</dbReference>
<dbReference type="GO" id="GO:0015031">
    <property type="term" value="P:protein transport"/>
    <property type="evidence" value="ECO:0007669"/>
    <property type="project" value="UniProtKB-KW"/>
</dbReference>
<reference evidence="6" key="1">
    <citation type="journal article" date="2019" name="Gigascience">
        <title>De novo genome assembly of the endangered Acer yangbiense, a plant species with extremely small populations endemic to Yunnan Province, China.</title>
        <authorList>
            <person name="Yang J."/>
            <person name="Wariss H.M."/>
            <person name="Tao L."/>
            <person name="Zhang R."/>
            <person name="Yun Q."/>
            <person name="Hollingsworth P."/>
            <person name="Dao Z."/>
            <person name="Luo G."/>
            <person name="Guo H."/>
            <person name="Ma Y."/>
            <person name="Sun W."/>
        </authorList>
    </citation>
    <scope>NUCLEOTIDE SEQUENCE [LARGE SCALE GENOMIC DNA]</scope>
    <source>
        <strain evidence="6">cv. br00</strain>
    </source>
</reference>
<protein>
    <recommendedName>
        <fullName evidence="3">Exocyst subunit Exo70 family protein</fullName>
    </recommendedName>
</protein>
<proteinExistence type="inferred from homology"/>
<dbReference type="PANTHER" id="PTHR12542">
    <property type="entry name" value="EXOCYST COMPLEX PROTEIN EXO70"/>
    <property type="match status" value="1"/>
</dbReference>
<evidence type="ECO:0000256" key="3">
    <source>
        <dbReference type="RuleBase" id="RU365026"/>
    </source>
</evidence>
<feature type="domain" description="Exocyst complex subunit Exo70 C-terminal" evidence="4">
    <location>
        <begin position="5"/>
        <end position="83"/>
    </location>
</feature>
<keyword evidence="6" id="KW-1185">Reference proteome</keyword>
<evidence type="ECO:0000313" key="6">
    <source>
        <dbReference type="Proteomes" id="UP000326939"/>
    </source>
</evidence>
<dbReference type="Pfam" id="PF03081">
    <property type="entry name" value="Exo70_C"/>
    <property type="match status" value="1"/>
</dbReference>
<evidence type="ECO:0000256" key="1">
    <source>
        <dbReference type="ARBA" id="ARBA00006756"/>
    </source>
</evidence>
<dbReference type="EMBL" id="VDCV01000017">
    <property type="protein sequence ID" value="KAB5516470.1"/>
    <property type="molecule type" value="Genomic_DNA"/>
</dbReference>
<dbReference type="PANTHER" id="PTHR12542:SF49">
    <property type="entry name" value="EXOCYST SUBUNIT EXO70 FAMILY PROTEIN"/>
    <property type="match status" value="1"/>
</dbReference>